<feature type="compositionally biased region" description="Polar residues" evidence="1">
    <location>
        <begin position="325"/>
        <end position="340"/>
    </location>
</feature>
<gene>
    <name evidence="3" type="ordered locus">TP01_0539</name>
</gene>
<keyword evidence="4" id="KW-1185">Reference proteome</keyword>
<feature type="region of interest" description="Disordered" evidence="1">
    <location>
        <begin position="1821"/>
        <end position="1881"/>
    </location>
</feature>
<accession>Q4N8D2</accession>
<feature type="compositionally biased region" description="Polar residues" evidence="1">
    <location>
        <begin position="1382"/>
        <end position="1392"/>
    </location>
</feature>
<dbReference type="InParanoid" id="Q4N8D2"/>
<dbReference type="PANTHER" id="PTHR24216:SF65">
    <property type="entry name" value="PAXILLIN-LIKE PROTEIN 1"/>
    <property type="match status" value="1"/>
</dbReference>
<protein>
    <recommendedName>
        <fullName evidence="5">SfiI-subtelomeric related protein family member</fullName>
    </recommendedName>
</protein>
<dbReference type="VEuPathDB" id="PiroplasmaDB:TpMuguga_01g00539"/>
<feature type="region of interest" description="Disordered" evidence="1">
    <location>
        <begin position="1587"/>
        <end position="1611"/>
    </location>
</feature>
<comment type="caution">
    <text evidence="3">The sequence shown here is derived from an EMBL/GenBank/DDBJ whole genome shotgun (WGS) entry which is preliminary data.</text>
</comment>
<organism evidence="3 4">
    <name type="scientific">Theileria parva</name>
    <name type="common">East coast fever infection agent</name>
    <dbReference type="NCBI Taxonomy" id="5875"/>
    <lineage>
        <taxon>Eukaryota</taxon>
        <taxon>Sar</taxon>
        <taxon>Alveolata</taxon>
        <taxon>Apicomplexa</taxon>
        <taxon>Aconoidasida</taxon>
        <taxon>Piroplasmida</taxon>
        <taxon>Theileriidae</taxon>
        <taxon>Theileria</taxon>
    </lineage>
</organism>
<feature type="region of interest" description="Disordered" evidence="1">
    <location>
        <begin position="1097"/>
        <end position="1123"/>
    </location>
</feature>
<feature type="region of interest" description="Disordered" evidence="1">
    <location>
        <begin position="27"/>
        <end position="123"/>
    </location>
</feature>
<feature type="compositionally biased region" description="Low complexity" evidence="1">
    <location>
        <begin position="1362"/>
        <end position="1374"/>
    </location>
</feature>
<feature type="chain" id="PRO_5004240851" description="SfiI-subtelomeric related protein family member" evidence="2">
    <location>
        <begin position="26"/>
        <end position="2154"/>
    </location>
</feature>
<evidence type="ECO:0008006" key="5">
    <source>
        <dbReference type="Google" id="ProtNLM"/>
    </source>
</evidence>
<feature type="compositionally biased region" description="Low complexity" evidence="1">
    <location>
        <begin position="526"/>
        <end position="593"/>
    </location>
</feature>
<evidence type="ECO:0000313" key="3">
    <source>
        <dbReference type="EMBL" id="EAN33776.1"/>
    </source>
</evidence>
<dbReference type="KEGG" id="tpv:TP01_0539"/>
<evidence type="ECO:0000256" key="2">
    <source>
        <dbReference type="SAM" id="SignalP"/>
    </source>
</evidence>
<proteinExistence type="predicted"/>
<sequence length="2154" mass="243501">MKRCIINIKLLIYIILLQQWKALESLPTSSSSDKSPAPSNPSGGQSSTPRSQNQTSSSSTQSQLRTSTNNSTRTNSSVNQQNQSPKSPSQSQSQSQSSSSINSVTTPTGTRSDQSQVTKITVDIDKKSSTNELEYSKNDEIHKYAPKSGHVITKVTNGSAVIWESDDNVYSLRVALNDVSSNPEEHFLSVLDNNGALYLFQKSSDNSWKDVTEDRYCLFNLKFLTDNDEEIAKDKYSLCIYCFTYSCAFDKGSKCSKIKYDDQIIWNANDHTGFAPIKEVYLYMIPIKAFVRGNKDQYKKLELKKSAQPNETVDTVAKVTDASDTKSSPAPVATQSTPTRPTTRLTNVIVDIDKKQNSNEFDYSSDENYHTYTRKTGHSCSKVMQGTSLIWESQDNACGTLVRFKEQKLLVILLDNNTFKLFQHLSGKWTDITKDRYDVTKLKLLGEGDSVLNSSNYKINIVDLSFCYSLNQGIKCAAVKLGDDVVWKTGDDPKFQQIKTFFLGLASNNFYVKNMSDEIKKIDFKPTPATTPEAKQTTTATITPTTATTPATQTTAQPQSQTTARPRTQPQSPTTSQPRTQPQSPTTPTTQRPKSSEAESLEKYELPGLKLFTMNSSKKVVELGKSKYQITKDRDEHVYDLNDGVKCHEVKYQDKTVWKRESNSDKYPLYIAYKIDTGKFVITFEDGFIVFEFEDDKWKGKVHSLKQGEALPESKVMTAVKSAVLDLNDLQNTKMYDMVQTGNVRTFTPKEAGFFSGVIRTTGQDKAVWTVIWQIQGDFELANKISYEDFGKGKQILILDTRSGIKMLYKPNQNAYWKEVAEQPQNAFETIGAVTTQEEKVDMFELDILKPKSTKDCDYTEFDTEEQPKEEEKKQIENARKAWKKKDDVNQQRRPPTFKYQNYAAKPKKGISNIIDSDTIEKGEDDDDPGFDGSIWRQANLTQYATHICFRYTPKRCLAVLLSSGNFLLYEEDKNEDLNDITSKSRGEFFKLAFYTKEEDNKTYRKLKIEEITRSLLNLSYIFTFDNIECHRITHDNKTIWRHGVDSNFGTLKSVYFHLLDYKVSVENTSGEKKELDIQQVKNSKIDDSDPILQALKQTTGGSKEQKDSTTEPTPVIEDESETDIPEADLTSLNINDTSSSSKYQCSDNGIYKTFTAIHGHGFNKVTIPKTFGSDTIWESSGSDYAIKVRLKENSTGEKYMVLLLVSKKFKFFYSSGKNKPLADNTAGKKSFNNIKLFYKNETKCIYEELNPRLYTAALYHLSLGYKPKERVKFHLIKFGDKYVYSYDDNQGFGHMKGVYVDLVENNLYVVNTDDQTKEIDIEKGVLTQPTITPVKTKPEPPRVTTQPEKAKKTPVTPPETTPSEPETSPVPEAKASPVTAPPTTLITLNIDNTQSTSEFDYSKDENYHTYTPKDDHVFSKVTEKNAVIWEWKDTIYAKFARIRPKENEKYLAILLTNNSFKLFHQSHGKTWTDITKDKHDMTKLRFYGEGDAVLKSTHYTVSIVDLSFNYAFNEGVNCRKINYDDNVVWNHSDDKKFEFIKSFSLGLVSNKFFVKNNSGELKKIEYESEEVIEPEVTKEVSAPVTVEAKEPEPTEAEEPAKEASEPAKTTPIATAEPVLKPKPATNPATLDIEKTQSTADFEYSKNSNYHTYTPKSGHSFTKVTEKENVIWECKDGIPGTLVRKKKDEFFVILLQNNDFVLFQKTKKQPWTDITSQRHNVTALKFYGENDTELSTSDYLVTVFDFTYRVTFKDQNSCKKIKYGDDEIWKYKDNACKHFELGLVSNKFFVCNNERSQNNLNFKGPIIPRVPKTTPVEVTAATTVTQPKTSPPTITPTPATTDTTAPTPTTTSDTTSAQPKVTPPTPAPATTATTPEPAKPLPVDKSIVLDIETTTGTSQFEFSEANYIKTFNGKDDCVFDKVSEGPTVVWESEGVSGTMVRTKLFSNNDRFLVILLKNDTFMVFQKPSGGVWSEITGSRCDVKKLKFYGENDKEITAKDYKITLSDLSFSHMFKEGVKCEMVKMGEEVVWSHTDDKKFEDIMSFSLGLVSNKFFVKNRNGELKKLEPKPVVEPVLTKAESDKVTTTGPKPVVKPVKEEVKPPVLLTGQVTSAFHSKLKLYASDPVDSGKTVPLEFEVLDCMGIYIRPISYISIL</sequence>
<feature type="region of interest" description="Disordered" evidence="1">
    <location>
        <begin position="524"/>
        <end position="601"/>
    </location>
</feature>
<feature type="compositionally biased region" description="Low complexity" evidence="1">
    <location>
        <begin position="27"/>
        <end position="108"/>
    </location>
</feature>
<dbReference type="GeneID" id="3502495"/>
<feature type="compositionally biased region" description="Low complexity" evidence="1">
    <location>
        <begin position="1836"/>
        <end position="1860"/>
    </location>
</feature>
<evidence type="ECO:0000256" key="1">
    <source>
        <dbReference type="SAM" id="MobiDB-lite"/>
    </source>
</evidence>
<dbReference type="Pfam" id="PF04385">
    <property type="entry name" value="FAINT"/>
    <property type="match status" value="9"/>
</dbReference>
<name>Q4N8D2_THEPA</name>
<feature type="signal peptide" evidence="2">
    <location>
        <begin position="1"/>
        <end position="25"/>
    </location>
</feature>
<dbReference type="PANTHER" id="PTHR24216">
    <property type="entry name" value="PAXILLIN-RELATED"/>
    <property type="match status" value="1"/>
</dbReference>
<evidence type="ECO:0000313" key="4">
    <source>
        <dbReference type="Proteomes" id="UP000001949"/>
    </source>
</evidence>
<feature type="region of interest" description="Disordered" evidence="1">
    <location>
        <begin position="1331"/>
        <end position="1392"/>
    </location>
</feature>
<feature type="compositionally biased region" description="Polar residues" evidence="1">
    <location>
        <begin position="109"/>
        <end position="119"/>
    </location>
</feature>
<dbReference type="EMBL" id="AAGK01000001">
    <property type="protein sequence ID" value="EAN33776.1"/>
    <property type="molecule type" value="Genomic_DNA"/>
</dbReference>
<dbReference type="Proteomes" id="UP000001949">
    <property type="component" value="Unassembled WGS sequence"/>
</dbReference>
<dbReference type="InterPro" id="IPR007480">
    <property type="entry name" value="DUF529"/>
</dbReference>
<dbReference type="eggNOG" id="ENOG502S14T">
    <property type="taxonomic scope" value="Eukaryota"/>
</dbReference>
<reference evidence="3 4" key="1">
    <citation type="journal article" date="2005" name="Science">
        <title>Genome sequence of Theileria parva, a bovine pathogen that transforms lymphocytes.</title>
        <authorList>
            <person name="Gardner M.J."/>
            <person name="Bishop R."/>
            <person name="Shah T."/>
            <person name="de Villiers E.P."/>
            <person name="Carlton J.M."/>
            <person name="Hall N."/>
            <person name="Ren Q."/>
            <person name="Paulsen I.T."/>
            <person name="Pain A."/>
            <person name="Berriman M."/>
            <person name="Wilson R.J.M."/>
            <person name="Sato S."/>
            <person name="Ralph S.A."/>
            <person name="Mann D.J."/>
            <person name="Xiong Z."/>
            <person name="Shallom S.J."/>
            <person name="Weidman J."/>
            <person name="Jiang L."/>
            <person name="Lynn J."/>
            <person name="Weaver B."/>
            <person name="Shoaibi A."/>
            <person name="Domingo A.R."/>
            <person name="Wasawo D."/>
            <person name="Crabtree J."/>
            <person name="Wortman J.R."/>
            <person name="Haas B."/>
            <person name="Angiuoli S.V."/>
            <person name="Creasy T.H."/>
            <person name="Lu C."/>
            <person name="Suh B."/>
            <person name="Silva J.C."/>
            <person name="Utterback T.R."/>
            <person name="Feldblyum T.V."/>
            <person name="Pertea M."/>
            <person name="Allen J."/>
            <person name="Nierman W.C."/>
            <person name="Taracha E.L.N."/>
            <person name="Salzberg S.L."/>
            <person name="White O.R."/>
            <person name="Fitzhugh H.A."/>
            <person name="Morzaria S."/>
            <person name="Venter J.C."/>
            <person name="Fraser C.M."/>
            <person name="Nene V."/>
        </authorList>
    </citation>
    <scope>NUCLEOTIDE SEQUENCE [LARGE SCALE GENOMIC DNA]</scope>
    <source>
        <strain evidence="3 4">Muguga</strain>
    </source>
</reference>
<dbReference type="RefSeq" id="XP_766059.1">
    <property type="nucleotide sequence ID" value="XM_760966.1"/>
</dbReference>
<feature type="compositionally biased region" description="Basic and acidic residues" evidence="1">
    <location>
        <begin position="1588"/>
        <end position="1606"/>
    </location>
</feature>
<feature type="region of interest" description="Disordered" evidence="1">
    <location>
        <begin position="319"/>
        <end position="340"/>
    </location>
</feature>
<keyword evidence="2" id="KW-0732">Signal</keyword>